<dbReference type="InterPro" id="IPR006580">
    <property type="entry name" value="Znf_TTF"/>
</dbReference>
<dbReference type="Gene3D" id="3.40.30.10">
    <property type="entry name" value="Glutaredoxin"/>
    <property type="match status" value="1"/>
</dbReference>
<evidence type="ECO:0000313" key="4">
    <source>
        <dbReference type="Proteomes" id="UP000315295"/>
    </source>
</evidence>
<dbReference type="Pfam" id="PF14291">
    <property type="entry name" value="DUF4371"/>
    <property type="match status" value="1"/>
</dbReference>
<dbReference type="EMBL" id="VIEB01000798">
    <property type="protein sequence ID" value="TQD80664.1"/>
    <property type="molecule type" value="Genomic_DNA"/>
</dbReference>
<dbReference type="CDD" id="cd02947">
    <property type="entry name" value="TRX_family"/>
    <property type="match status" value="1"/>
</dbReference>
<dbReference type="SUPFAM" id="SSF53098">
    <property type="entry name" value="Ribonuclease H-like"/>
    <property type="match status" value="1"/>
</dbReference>
<dbReference type="SUPFAM" id="SSF52833">
    <property type="entry name" value="Thioredoxin-like"/>
    <property type="match status" value="1"/>
</dbReference>
<keyword evidence="4" id="KW-1185">Reference proteome</keyword>
<feature type="region of interest" description="Disordered" evidence="1">
    <location>
        <begin position="1"/>
        <end position="40"/>
    </location>
</feature>
<proteinExistence type="predicted"/>
<evidence type="ECO:0000259" key="2">
    <source>
        <dbReference type="SMART" id="SM00597"/>
    </source>
</evidence>
<dbReference type="SMART" id="SM00597">
    <property type="entry name" value="ZnF_TTF"/>
    <property type="match status" value="1"/>
</dbReference>
<evidence type="ECO:0000313" key="3">
    <source>
        <dbReference type="EMBL" id="TQD80664.1"/>
    </source>
</evidence>
<organism evidence="3 4">
    <name type="scientific">Malus baccata</name>
    <name type="common">Siberian crab apple</name>
    <name type="synonym">Pyrus baccata</name>
    <dbReference type="NCBI Taxonomy" id="106549"/>
    <lineage>
        <taxon>Eukaryota</taxon>
        <taxon>Viridiplantae</taxon>
        <taxon>Streptophyta</taxon>
        <taxon>Embryophyta</taxon>
        <taxon>Tracheophyta</taxon>
        <taxon>Spermatophyta</taxon>
        <taxon>Magnoliopsida</taxon>
        <taxon>eudicotyledons</taxon>
        <taxon>Gunneridae</taxon>
        <taxon>Pentapetalae</taxon>
        <taxon>rosids</taxon>
        <taxon>fabids</taxon>
        <taxon>Rosales</taxon>
        <taxon>Rosaceae</taxon>
        <taxon>Amygdaloideae</taxon>
        <taxon>Maleae</taxon>
        <taxon>Malus</taxon>
    </lineage>
</organism>
<dbReference type="InterPro" id="IPR012337">
    <property type="entry name" value="RNaseH-like_sf"/>
</dbReference>
<gene>
    <name evidence="3" type="ORF">C1H46_033763</name>
</gene>
<name>A0A540L2F0_MALBA</name>
<dbReference type="PANTHER" id="PTHR45749">
    <property type="match status" value="1"/>
</dbReference>
<sequence>MERYYKKQCLNPSPNIPDSPPLPSNIPGSPPHPSSISSSAQQSEITELDEILANLPADPGLRRRMLDYPLNCREAIRRYYLQKEPCQPKSHIMPRKASDNRCFITGWFDNFKWLEYSIVKDAAFCRYCYLFKCDFDKAGGSGSDVFTTKGFTNWRKEPENFRVHEGGVGSLHNKAMQQAKDLMTQKQHIETFVIKQTDEARVNYHTLLSGALDCTRWLLRQGLAFRGHDESLKSSNRGNYIELMQFLADHNEKVRKVVFENALKNLKYTSSDIQKDLVRACAIETINAITKDMEGTFFSLLVDGSRDASNKEQMAVVLRYVNKKGEAIEKFLGVQHVSSTTSSSLEEAIERLFATTNLSMSKLRGQGYDGASNMRGELNGLKTKILNKYPQTFYIHCFAHQLQLALVFVAKENEDVANFFINANRLVNLIGSSCKRRDALREKQQEQIQKALHLGNLETGKGLNQESSLMHPCDTRWNSHYGTIVSIIVMFEAVVETELSQHFSTSLQSGAGLVHVSVIGELSEQYPHVTTYKIDIDELFVTGFNSQVSCSNNFTCGLIAIWHVMEGLTNTSGKLNISAVPTFHLFQDGKKVAEVVGADVARLRDTFGKLYK</sequence>
<feature type="domain" description="TTF-type" evidence="2">
    <location>
        <begin position="99"/>
        <end position="195"/>
    </location>
</feature>
<protein>
    <recommendedName>
        <fullName evidence="2">TTF-type domain-containing protein</fullName>
    </recommendedName>
</protein>
<dbReference type="PANTHER" id="PTHR45749:SF36">
    <property type="entry name" value="ZINC FINGER MYM-TYPE PROTEIN 1-LIKE"/>
    <property type="match status" value="1"/>
</dbReference>
<evidence type="ECO:0000256" key="1">
    <source>
        <dbReference type="SAM" id="MobiDB-lite"/>
    </source>
</evidence>
<dbReference type="Proteomes" id="UP000315295">
    <property type="component" value="Unassembled WGS sequence"/>
</dbReference>
<dbReference type="STRING" id="106549.A0A540L2F0"/>
<dbReference type="InterPro" id="IPR036249">
    <property type="entry name" value="Thioredoxin-like_sf"/>
</dbReference>
<dbReference type="InterPro" id="IPR025398">
    <property type="entry name" value="DUF4371"/>
</dbReference>
<comment type="caution">
    <text evidence="3">The sequence shown here is derived from an EMBL/GenBank/DDBJ whole genome shotgun (WGS) entry which is preliminary data.</text>
</comment>
<feature type="compositionally biased region" description="Pro residues" evidence="1">
    <location>
        <begin position="14"/>
        <end position="33"/>
    </location>
</feature>
<reference evidence="3 4" key="1">
    <citation type="journal article" date="2019" name="G3 (Bethesda)">
        <title>Sequencing of a Wild Apple (Malus baccata) Genome Unravels the Differences Between Cultivated and Wild Apple Species Regarding Disease Resistance and Cold Tolerance.</title>
        <authorList>
            <person name="Chen X."/>
        </authorList>
    </citation>
    <scope>NUCLEOTIDE SEQUENCE [LARGE SCALE GENOMIC DNA]</scope>
    <source>
        <strain evidence="4">cv. Shandingzi</strain>
        <tissue evidence="3">Leaves</tissue>
    </source>
</reference>
<accession>A0A540L2F0</accession>
<dbReference type="AlphaFoldDB" id="A0A540L2F0"/>